<dbReference type="CDD" id="cd03357">
    <property type="entry name" value="LbH_MAT_GAT"/>
    <property type="match status" value="1"/>
</dbReference>
<dbReference type="AlphaFoldDB" id="A0AAE9KG15"/>
<evidence type="ECO:0000313" key="10">
    <source>
        <dbReference type="EMBL" id="UOO78751.1"/>
    </source>
</evidence>
<comment type="similarity">
    <text evidence="1 7">Belongs to the transferase hexapeptide repeat family.</text>
</comment>
<evidence type="ECO:0000256" key="5">
    <source>
        <dbReference type="ARBA" id="ARBA00023315"/>
    </source>
</evidence>
<dbReference type="Proteomes" id="UP000829756">
    <property type="component" value="Chromosome"/>
</dbReference>
<evidence type="ECO:0000256" key="2">
    <source>
        <dbReference type="ARBA" id="ARBA00022458"/>
    </source>
</evidence>
<accession>A0AAE9KG15</accession>
<dbReference type="InterPro" id="IPR001451">
    <property type="entry name" value="Hexapep"/>
</dbReference>
<keyword evidence="4" id="KW-0677">Repeat</keyword>
<sequence>MRCNMFSDGRSLMMNERDKMLAGLPHNPMDAALNAERERAKEWLHDYNVCTRPGDMARRRELMAALLGKGGESAYIVQPFYCDYGRYIEVGDNFFANFNCTMLDAGGIKIGDNVLLAPNVGLYTVGHPLDAGLRNQAWEDAKPIVIGDNVWIGAGCTIVGGVTIGDNAVIAAGSVVTKNIPADMLAMGMPCRPVRKITEADRAAYQARIDEANV</sequence>
<dbReference type="PANTHER" id="PTHR43017">
    <property type="entry name" value="GALACTOSIDE O-ACETYLTRANSFERASE"/>
    <property type="match status" value="1"/>
</dbReference>
<dbReference type="InterPro" id="IPR011004">
    <property type="entry name" value="Trimer_LpxA-like_sf"/>
</dbReference>
<dbReference type="GO" id="GO:0008870">
    <property type="term" value="F:galactoside O-acetyltransferase activity"/>
    <property type="evidence" value="ECO:0007669"/>
    <property type="project" value="TreeGrafter"/>
</dbReference>
<evidence type="ECO:0000313" key="11">
    <source>
        <dbReference type="Proteomes" id="UP000294721"/>
    </source>
</evidence>
<organism evidence="10 12">
    <name type="scientific">Uruburuella suis</name>
    <dbReference type="NCBI Taxonomy" id="252130"/>
    <lineage>
        <taxon>Bacteria</taxon>
        <taxon>Pseudomonadati</taxon>
        <taxon>Pseudomonadota</taxon>
        <taxon>Betaproteobacteria</taxon>
        <taxon>Neisseriales</taxon>
        <taxon>Neisseriaceae</taxon>
        <taxon>Uruburuella</taxon>
    </lineage>
</organism>
<dbReference type="FunFam" id="2.160.10.10:FF:000025">
    <property type="entry name" value="Hexapeptide-repeat containing-acetyltransferase"/>
    <property type="match status" value="1"/>
</dbReference>
<keyword evidence="2" id="KW-0536">Nodulation</keyword>
<dbReference type="Pfam" id="PF12464">
    <property type="entry name" value="Mac"/>
    <property type="match status" value="1"/>
</dbReference>
<reference evidence="10" key="3">
    <citation type="journal article" date="2022" name="Res Sq">
        <title>Evolution of multicellular longitudinally dividing oral cavity symbionts (Neisseriaceae).</title>
        <authorList>
            <person name="Nyongesa S."/>
            <person name="Weber P."/>
            <person name="Bernet E."/>
            <person name="Pullido F."/>
            <person name="Nieckarz M."/>
            <person name="Delaby M."/>
            <person name="Nieves C."/>
            <person name="Viehboeck T."/>
            <person name="Krause N."/>
            <person name="Rivera-Millot A."/>
            <person name="Nakamura A."/>
            <person name="Vischer N."/>
            <person name="VanNieuwenhze M."/>
            <person name="Brun Y."/>
            <person name="Cava F."/>
            <person name="Bulgheresi S."/>
            <person name="Veyrier F."/>
        </authorList>
    </citation>
    <scope>NUCLEOTIDE SEQUENCE</scope>
    <source>
        <strain evidence="10">1258/02</strain>
    </source>
</reference>
<reference evidence="9 11" key="1">
    <citation type="submission" date="2019-03" db="EMBL/GenBank/DDBJ databases">
        <title>Genomic Encyclopedia of Type Strains, Phase IV (KMG-IV): sequencing the most valuable type-strain genomes for metagenomic binning, comparative biology and taxonomic classification.</title>
        <authorList>
            <person name="Goeker M."/>
        </authorList>
    </citation>
    <scope>NUCLEOTIDE SEQUENCE [LARGE SCALE GENOMIC DNA]</scope>
    <source>
        <strain evidence="9 11">DSM 17474</strain>
    </source>
</reference>
<dbReference type="SMART" id="SM01266">
    <property type="entry name" value="Mac"/>
    <property type="match status" value="1"/>
</dbReference>
<dbReference type="KEGG" id="usu:LVJ78_08540"/>
<dbReference type="Pfam" id="PF00132">
    <property type="entry name" value="Hexapep"/>
    <property type="match status" value="1"/>
</dbReference>
<evidence type="ECO:0000256" key="3">
    <source>
        <dbReference type="ARBA" id="ARBA00022679"/>
    </source>
</evidence>
<dbReference type="EC" id="2.3.1.-" evidence="7"/>
<dbReference type="PANTHER" id="PTHR43017:SF1">
    <property type="entry name" value="ACETYLTRANSFERASE YJL218W-RELATED"/>
    <property type="match status" value="1"/>
</dbReference>
<name>A0AAE9KG15_9NEIS</name>
<gene>
    <name evidence="9" type="ORF">EV680_12819</name>
    <name evidence="10" type="ORF">LVJ78_08540</name>
</gene>
<protein>
    <recommendedName>
        <fullName evidence="7">Acetyltransferase</fullName>
        <ecNumber evidence="7">2.3.1.-</ecNumber>
    </recommendedName>
</protein>
<dbReference type="EMBL" id="SLXE01000028">
    <property type="protein sequence ID" value="TCP01929.1"/>
    <property type="molecule type" value="Genomic_DNA"/>
</dbReference>
<evidence type="ECO:0000259" key="8">
    <source>
        <dbReference type="SMART" id="SM01266"/>
    </source>
</evidence>
<dbReference type="RefSeq" id="WP_243650386.1">
    <property type="nucleotide sequence ID" value="NZ_CP091507.1"/>
</dbReference>
<feature type="domain" description="Maltose/galactoside acetyltransferase" evidence="8">
    <location>
        <begin position="17"/>
        <end position="72"/>
    </location>
</feature>
<keyword evidence="5 7" id="KW-0012">Acyltransferase</keyword>
<evidence type="ECO:0000313" key="12">
    <source>
        <dbReference type="Proteomes" id="UP000829756"/>
    </source>
</evidence>
<evidence type="ECO:0000313" key="9">
    <source>
        <dbReference type="EMBL" id="TCP01929.1"/>
    </source>
</evidence>
<keyword evidence="11" id="KW-1185">Reference proteome</keyword>
<dbReference type="InterPro" id="IPR024688">
    <property type="entry name" value="Mac_dom"/>
</dbReference>
<evidence type="ECO:0000256" key="1">
    <source>
        <dbReference type="ARBA" id="ARBA00007274"/>
    </source>
</evidence>
<proteinExistence type="inferred from homology"/>
<dbReference type="SUPFAM" id="SSF51161">
    <property type="entry name" value="Trimeric LpxA-like enzymes"/>
    <property type="match status" value="1"/>
</dbReference>
<dbReference type="Gene3D" id="2.160.10.10">
    <property type="entry name" value="Hexapeptide repeat proteins"/>
    <property type="match status" value="1"/>
</dbReference>
<evidence type="ECO:0000256" key="7">
    <source>
        <dbReference type="RuleBase" id="RU367021"/>
    </source>
</evidence>
<dbReference type="Proteomes" id="UP000294721">
    <property type="component" value="Unassembled WGS sequence"/>
</dbReference>
<dbReference type="EMBL" id="CP091507">
    <property type="protein sequence ID" value="UOO78751.1"/>
    <property type="molecule type" value="Genomic_DNA"/>
</dbReference>
<dbReference type="InterPro" id="IPR039369">
    <property type="entry name" value="LacA-like"/>
</dbReference>
<evidence type="ECO:0000256" key="4">
    <source>
        <dbReference type="ARBA" id="ARBA00022737"/>
    </source>
</evidence>
<evidence type="ECO:0000256" key="6">
    <source>
        <dbReference type="ARBA" id="ARBA00055587"/>
    </source>
</evidence>
<keyword evidence="3 7" id="KW-0808">Transferase</keyword>
<comment type="function">
    <text evidence="6">Acetyltransferase implicated in the O-acetylation of Nod factors.</text>
</comment>
<reference evidence="10" key="2">
    <citation type="submission" date="2021-12" db="EMBL/GenBank/DDBJ databases">
        <authorList>
            <person name="Veyrier F.J."/>
        </authorList>
    </citation>
    <scope>NUCLEOTIDE SEQUENCE</scope>
    <source>
        <strain evidence="10">1258/02</strain>
    </source>
</reference>